<comment type="similarity">
    <text evidence="1">Belongs to the thioesterase family.</text>
</comment>
<dbReference type="RefSeq" id="WP_101893609.1">
    <property type="nucleotide sequence ID" value="NZ_CP022684.1"/>
</dbReference>
<dbReference type="InterPro" id="IPR001031">
    <property type="entry name" value="Thioesterase"/>
</dbReference>
<dbReference type="Pfam" id="PF00975">
    <property type="entry name" value="Thioesterase"/>
    <property type="match status" value="1"/>
</dbReference>
<dbReference type="Gene3D" id="3.40.50.1820">
    <property type="entry name" value="alpha/beta hydrolase"/>
    <property type="match status" value="1"/>
</dbReference>
<organism evidence="3 4">
    <name type="scientific">Ketobacter alkanivorans</name>
    <dbReference type="NCBI Taxonomy" id="1917421"/>
    <lineage>
        <taxon>Bacteria</taxon>
        <taxon>Pseudomonadati</taxon>
        <taxon>Pseudomonadota</taxon>
        <taxon>Gammaproteobacteria</taxon>
        <taxon>Pseudomonadales</taxon>
        <taxon>Ketobacteraceae</taxon>
        <taxon>Ketobacter</taxon>
    </lineage>
</organism>
<dbReference type="KEGG" id="kak:Kalk_07545"/>
<evidence type="ECO:0000259" key="2">
    <source>
        <dbReference type="Pfam" id="PF00975"/>
    </source>
</evidence>
<dbReference type="InterPro" id="IPR029058">
    <property type="entry name" value="AB_hydrolase_fold"/>
</dbReference>
<dbReference type="PANTHER" id="PTHR11487">
    <property type="entry name" value="THIOESTERASE"/>
    <property type="match status" value="1"/>
</dbReference>
<dbReference type="PANTHER" id="PTHR11487:SF0">
    <property type="entry name" value="S-ACYL FATTY ACID SYNTHASE THIOESTERASE, MEDIUM CHAIN"/>
    <property type="match status" value="1"/>
</dbReference>
<dbReference type="SUPFAM" id="SSF53474">
    <property type="entry name" value="alpha/beta-Hydrolases"/>
    <property type="match status" value="1"/>
</dbReference>
<proteinExistence type="inferred from homology"/>
<gene>
    <name evidence="3" type="ORF">Kalk_07545</name>
</gene>
<dbReference type="GO" id="GO:0008610">
    <property type="term" value="P:lipid biosynthetic process"/>
    <property type="evidence" value="ECO:0007669"/>
    <property type="project" value="TreeGrafter"/>
</dbReference>
<name>A0A2K9LJ29_9GAMM</name>
<dbReference type="AlphaFoldDB" id="A0A2K9LJ29"/>
<feature type="domain" description="Thioesterase" evidence="2">
    <location>
        <begin position="19"/>
        <end position="242"/>
    </location>
</feature>
<sequence length="253" mass="28139">MNASSFFVTPQSRPAAKIRLICFPFAGGDITTYLPWLPLLDQRIELVIVQLPGRGRRSAEKPFSRMDLLVEELFGAMFSLVDKPFAFFGHSMGSKIAFELAKLLYNKGFPTPDHFFASGSASPCVPRRTAPIHRLPDAAFIERITKLSGVPQAVLDNQELMSFLLPMLRADFKLIETYVGKRDCVIPGSLTMLGGVDDVVVSTDELSKWSQHFEHSTPTRLFQGGHFYIHPFVDDLVEAVNATLFAADARQCA</sequence>
<evidence type="ECO:0000313" key="3">
    <source>
        <dbReference type="EMBL" id="AUM12273.1"/>
    </source>
</evidence>
<protein>
    <recommendedName>
        <fullName evidence="2">Thioesterase domain-containing protein</fullName>
    </recommendedName>
</protein>
<accession>A0A2K9LJ29</accession>
<dbReference type="InterPro" id="IPR012223">
    <property type="entry name" value="TEII"/>
</dbReference>
<keyword evidence="4" id="KW-1185">Reference proteome</keyword>
<evidence type="ECO:0000313" key="4">
    <source>
        <dbReference type="Proteomes" id="UP000235116"/>
    </source>
</evidence>
<evidence type="ECO:0000256" key="1">
    <source>
        <dbReference type="ARBA" id="ARBA00007169"/>
    </source>
</evidence>
<reference evidence="4" key="1">
    <citation type="submission" date="2017-08" db="EMBL/GenBank/DDBJ databases">
        <title>Direct submision.</title>
        <authorList>
            <person name="Kim S.-J."/>
            <person name="Rhee S.-K."/>
        </authorList>
    </citation>
    <scope>NUCLEOTIDE SEQUENCE [LARGE SCALE GENOMIC DNA]</scope>
    <source>
        <strain evidence="4">GI5</strain>
    </source>
</reference>
<dbReference type="Proteomes" id="UP000235116">
    <property type="component" value="Chromosome"/>
</dbReference>
<dbReference type="EMBL" id="CP022684">
    <property type="protein sequence ID" value="AUM12273.1"/>
    <property type="molecule type" value="Genomic_DNA"/>
</dbReference>
<dbReference type="OrthoDB" id="8480037at2"/>